<dbReference type="PANTHER" id="PTHR11820">
    <property type="entry name" value="ACYLPYRUVASE"/>
    <property type="match status" value="1"/>
</dbReference>
<evidence type="ECO:0000259" key="3">
    <source>
        <dbReference type="Pfam" id="PF01557"/>
    </source>
</evidence>
<dbReference type="Pfam" id="PF01557">
    <property type="entry name" value="FAA_hydrolase"/>
    <property type="match status" value="1"/>
</dbReference>
<accession>A0A5J4Z6T6</accession>
<evidence type="ECO:0000256" key="2">
    <source>
        <dbReference type="ARBA" id="ARBA00022723"/>
    </source>
</evidence>
<gene>
    <name evidence="4" type="ORF">FVE85_7011</name>
</gene>
<evidence type="ECO:0000256" key="1">
    <source>
        <dbReference type="ARBA" id="ARBA00010211"/>
    </source>
</evidence>
<dbReference type="PANTHER" id="PTHR11820:SF7">
    <property type="entry name" value="ACYLPYRUVASE FAHD1, MITOCHONDRIAL"/>
    <property type="match status" value="1"/>
</dbReference>
<keyword evidence="5" id="KW-1185">Reference proteome</keyword>
<dbReference type="EMBL" id="VRMN01000001">
    <property type="protein sequence ID" value="KAA8499426.1"/>
    <property type="molecule type" value="Genomic_DNA"/>
</dbReference>
<sequence length="246" mass="26566">MAVAAAASTLRNMLVQRVGKKIVAVGRNYVAHAAEMNASADAARTSDPLIFLKPTSSYVLPPGPIVRPRGFEIQHEVELGVVIGENAVRNVSVAKAMDAVVGYVCAIDVTARNVQNVAKEKGHPWTVSKSCDTFCPISDLIPRQKLPDDVLLEKGVELYLKVNGQERQRDSTLSMVWTVPELISYVSSRMTLESGDIILTGTPSGVAYMLPGDVVEAGITNHCSITFDVQDGESSAWDEYRSSMAT</sequence>
<dbReference type="OMA" id="NCRKVIC"/>
<comment type="caution">
    <text evidence="4">The sequence shown here is derived from an EMBL/GenBank/DDBJ whole genome shotgun (WGS) entry which is preliminary data.</text>
</comment>
<dbReference type="InterPro" id="IPR036663">
    <property type="entry name" value="Fumarylacetoacetase_C_sf"/>
</dbReference>
<dbReference type="GO" id="GO:0046872">
    <property type="term" value="F:metal ion binding"/>
    <property type="evidence" value="ECO:0007669"/>
    <property type="project" value="UniProtKB-KW"/>
</dbReference>
<dbReference type="OrthoDB" id="411064at2759"/>
<organism evidence="4 5">
    <name type="scientific">Porphyridium purpureum</name>
    <name type="common">Red alga</name>
    <name type="synonym">Porphyridium cruentum</name>
    <dbReference type="NCBI Taxonomy" id="35688"/>
    <lineage>
        <taxon>Eukaryota</taxon>
        <taxon>Rhodophyta</taxon>
        <taxon>Bangiophyceae</taxon>
        <taxon>Porphyridiales</taxon>
        <taxon>Porphyridiaceae</taxon>
        <taxon>Porphyridium</taxon>
    </lineage>
</organism>
<dbReference type="Proteomes" id="UP000324585">
    <property type="component" value="Unassembled WGS sequence"/>
</dbReference>
<comment type="similarity">
    <text evidence="1">Belongs to the FAH family.</text>
</comment>
<reference evidence="5" key="1">
    <citation type="journal article" date="2019" name="Nat. Commun.">
        <title>Expansion of phycobilisome linker gene families in mesophilic red algae.</title>
        <authorList>
            <person name="Lee J."/>
            <person name="Kim D."/>
            <person name="Bhattacharya D."/>
            <person name="Yoon H.S."/>
        </authorList>
    </citation>
    <scope>NUCLEOTIDE SEQUENCE [LARGE SCALE GENOMIC DNA]</scope>
    <source>
        <strain evidence="5">CCMP 1328</strain>
    </source>
</reference>
<evidence type="ECO:0000313" key="4">
    <source>
        <dbReference type="EMBL" id="KAA8499426.1"/>
    </source>
</evidence>
<dbReference type="Gene3D" id="3.90.850.10">
    <property type="entry name" value="Fumarylacetoacetase-like, C-terminal domain"/>
    <property type="match status" value="1"/>
</dbReference>
<protein>
    <submittedName>
        <fullName evidence="4">Acylpyruvase FAHD1, mitochondrial</fullName>
    </submittedName>
</protein>
<dbReference type="InterPro" id="IPR011234">
    <property type="entry name" value="Fumarylacetoacetase-like_C"/>
</dbReference>
<dbReference type="AlphaFoldDB" id="A0A5J4Z6T6"/>
<proteinExistence type="inferred from homology"/>
<dbReference type="SUPFAM" id="SSF56529">
    <property type="entry name" value="FAH"/>
    <property type="match status" value="1"/>
</dbReference>
<name>A0A5J4Z6T6_PORPP</name>
<dbReference type="GO" id="GO:0018773">
    <property type="term" value="F:acetylpyruvate hydrolase activity"/>
    <property type="evidence" value="ECO:0007669"/>
    <property type="project" value="TreeGrafter"/>
</dbReference>
<keyword evidence="2" id="KW-0479">Metal-binding</keyword>
<dbReference type="GO" id="GO:0005739">
    <property type="term" value="C:mitochondrion"/>
    <property type="evidence" value="ECO:0007669"/>
    <property type="project" value="TreeGrafter"/>
</dbReference>
<evidence type="ECO:0000313" key="5">
    <source>
        <dbReference type="Proteomes" id="UP000324585"/>
    </source>
</evidence>
<feature type="domain" description="Fumarylacetoacetase-like C-terminal" evidence="3">
    <location>
        <begin position="21"/>
        <end position="228"/>
    </location>
</feature>